<keyword evidence="2" id="KW-1133">Transmembrane helix</keyword>
<feature type="transmembrane region" description="Helical" evidence="2">
    <location>
        <begin position="254"/>
        <end position="278"/>
    </location>
</feature>
<feature type="transmembrane region" description="Helical" evidence="2">
    <location>
        <begin position="365"/>
        <end position="386"/>
    </location>
</feature>
<evidence type="ECO:0000256" key="2">
    <source>
        <dbReference type="SAM" id="Phobius"/>
    </source>
</evidence>
<feature type="compositionally biased region" description="Polar residues" evidence="1">
    <location>
        <begin position="1"/>
        <end position="12"/>
    </location>
</feature>
<protein>
    <submittedName>
        <fullName evidence="3">Predicted acyltransferase</fullName>
    </submittedName>
</protein>
<feature type="transmembrane region" description="Helical" evidence="2">
    <location>
        <begin position="220"/>
        <end position="242"/>
    </location>
</feature>
<dbReference type="PANTHER" id="PTHR31061:SF24">
    <property type="entry name" value="LD22376P"/>
    <property type="match status" value="1"/>
</dbReference>
<keyword evidence="2" id="KW-0812">Transmembrane</keyword>
<feature type="transmembrane region" description="Helical" evidence="2">
    <location>
        <begin position="145"/>
        <end position="163"/>
    </location>
</feature>
<feature type="transmembrane region" description="Helical" evidence="2">
    <location>
        <begin position="317"/>
        <end position="336"/>
    </location>
</feature>
<evidence type="ECO:0000256" key="1">
    <source>
        <dbReference type="SAM" id="MobiDB-lite"/>
    </source>
</evidence>
<feature type="transmembrane region" description="Helical" evidence="2">
    <location>
        <begin position="284"/>
        <end position="305"/>
    </location>
</feature>
<dbReference type="EMBL" id="FNFO01000005">
    <property type="protein sequence ID" value="SDL30647.1"/>
    <property type="molecule type" value="Genomic_DNA"/>
</dbReference>
<name>A0A1G9IZG1_9BACT</name>
<keyword evidence="2" id="KW-0472">Membrane</keyword>
<reference evidence="3 4" key="1">
    <citation type="submission" date="2016-10" db="EMBL/GenBank/DDBJ databases">
        <authorList>
            <person name="de Groot N.N."/>
        </authorList>
    </citation>
    <scope>NUCLEOTIDE SEQUENCE [LARGE SCALE GENOMIC DNA]</scope>
    <source>
        <strain evidence="3 4">DSM 25186</strain>
    </source>
</reference>
<organism evidence="3 4">
    <name type="scientific">Catalinimonas alkaloidigena</name>
    <dbReference type="NCBI Taxonomy" id="1075417"/>
    <lineage>
        <taxon>Bacteria</taxon>
        <taxon>Pseudomonadati</taxon>
        <taxon>Bacteroidota</taxon>
        <taxon>Cytophagia</taxon>
        <taxon>Cytophagales</taxon>
        <taxon>Catalimonadaceae</taxon>
        <taxon>Catalinimonas</taxon>
    </lineage>
</organism>
<dbReference type="GO" id="GO:0016746">
    <property type="term" value="F:acyltransferase activity"/>
    <property type="evidence" value="ECO:0007669"/>
    <property type="project" value="UniProtKB-KW"/>
</dbReference>
<dbReference type="Proteomes" id="UP000198510">
    <property type="component" value="Unassembled WGS sequence"/>
</dbReference>
<evidence type="ECO:0000313" key="4">
    <source>
        <dbReference type="Proteomes" id="UP000198510"/>
    </source>
</evidence>
<keyword evidence="3" id="KW-0808">Transferase</keyword>
<evidence type="ECO:0000313" key="3">
    <source>
        <dbReference type="EMBL" id="SDL30647.1"/>
    </source>
</evidence>
<feature type="transmembrane region" description="Helical" evidence="2">
    <location>
        <begin position="170"/>
        <end position="188"/>
    </location>
</feature>
<keyword evidence="4" id="KW-1185">Reference proteome</keyword>
<dbReference type="PANTHER" id="PTHR31061">
    <property type="entry name" value="LD22376P"/>
    <property type="match status" value="1"/>
</dbReference>
<accession>A0A1G9IZG1</accession>
<keyword evidence="3" id="KW-0012">Acyltransferase</keyword>
<gene>
    <name evidence="3" type="ORF">SAMN05421823_105157</name>
</gene>
<sequence length="394" mass="44375">MSVSTPASTTLASEKPPVYRDKPSTASGRVVSIDFMRGVIMFLLAAESTLLYERLYDVTGETGFWAGLVEQFFHVPWEGLHFWDLVQPSFMLIAGTSLYFSTQKRLARGESFGDLWRHTLVRSLKLLACGVGLHCVYAGELVWELWNVLSQLSVTLIVAFALIRQSVRMQLIVSFVLILLTDVLYRFFPLEGFNQPFVPDHSFGTWMDLVLMGKINDGHWIAINFLPTAAHTIWGVVAGKWLASDRAANEKIKLLLIAAAVGLVLGYALDWTGVSPIIKRICTAGFVLASGGWVFALMAFCYALIDVRKGEGASETNWIRFFIIVGMNPIFIYLLFETLGHQWLNQTVGIFTNGLTGFLGFPEPLQWIVTSLATLMVLWYICYWLYQKRIFIKL</sequence>
<feature type="region of interest" description="Disordered" evidence="1">
    <location>
        <begin position="1"/>
        <end position="24"/>
    </location>
</feature>
<proteinExistence type="predicted"/>
<dbReference type="RefSeq" id="WP_245706071.1">
    <property type="nucleotide sequence ID" value="NZ_FNFO01000005.1"/>
</dbReference>
<dbReference type="AlphaFoldDB" id="A0A1G9IZG1"/>
<dbReference type="STRING" id="1075417.SAMN05421823_105157"/>